<dbReference type="InterPro" id="IPR007138">
    <property type="entry name" value="ABM_dom"/>
</dbReference>
<protein>
    <submittedName>
        <fullName evidence="2">Antibiotic biosynthesis monooxygenase</fullName>
    </submittedName>
</protein>
<reference evidence="2" key="2">
    <citation type="submission" date="2021-04" db="EMBL/GenBank/DDBJ databases">
        <authorList>
            <person name="Gilroy R."/>
        </authorList>
    </citation>
    <scope>NUCLEOTIDE SEQUENCE</scope>
    <source>
        <strain evidence="2">CHK173-259</strain>
    </source>
</reference>
<name>A0A9D1QU20_9LACO</name>
<dbReference type="AlphaFoldDB" id="A0A9D1QU20"/>
<dbReference type="InterPro" id="IPR011008">
    <property type="entry name" value="Dimeric_a/b-barrel"/>
</dbReference>
<proteinExistence type="predicted"/>
<keyword evidence="2" id="KW-0503">Monooxygenase</keyword>
<keyword evidence="2" id="KW-0560">Oxidoreductase</keyword>
<feature type="domain" description="ABM" evidence="1">
    <location>
        <begin position="77"/>
        <end position="141"/>
    </location>
</feature>
<evidence type="ECO:0000313" key="2">
    <source>
        <dbReference type="EMBL" id="HIW72679.1"/>
    </source>
</evidence>
<sequence>MLESLAFTFGTREILKKFIAEHPDRKLVLLANSAGDDEGLQLLDVSGQPSLFKAGLNYQTQLHQGASDWQGFYHFSYFKFDHDTADVFDAKINRLAASVPPHGMRAMYVLTKEKDAGSYLLLTIWNDSQDYLLWRDTPAFEPLKIYATSANHFHSASYHRVSASETK</sequence>
<dbReference type="Proteomes" id="UP000886822">
    <property type="component" value="Unassembled WGS sequence"/>
</dbReference>
<gene>
    <name evidence="2" type="ORF">H9875_08660</name>
</gene>
<accession>A0A9D1QU20</accession>
<dbReference type="Pfam" id="PF03992">
    <property type="entry name" value="ABM"/>
    <property type="match status" value="1"/>
</dbReference>
<evidence type="ECO:0000259" key="1">
    <source>
        <dbReference type="Pfam" id="PF03992"/>
    </source>
</evidence>
<dbReference type="Gene3D" id="3.30.70.100">
    <property type="match status" value="1"/>
</dbReference>
<reference evidence="2" key="1">
    <citation type="journal article" date="2021" name="PeerJ">
        <title>Extensive microbial diversity within the chicken gut microbiome revealed by metagenomics and culture.</title>
        <authorList>
            <person name="Gilroy R."/>
            <person name="Ravi A."/>
            <person name="Getino M."/>
            <person name="Pursley I."/>
            <person name="Horton D.L."/>
            <person name="Alikhan N.F."/>
            <person name="Baker D."/>
            <person name="Gharbi K."/>
            <person name="Hall N."/>
            <person name="Watson M."/>
            <person name="Adriaenssens E.M."/>
            <person name="Foster-Nyarko E."/>
            <person name="Jarju S."/>
            <person name="Secka A."/>
            <person name="Antonio M."/>
            <person name="Oren A."/>
            <person name="Chaudhuri R.R."/>
            <person name="La Ragione R."/>
            <person name="Hildebrand F."/>
            <person name="Pallen M.J."/>
        </authorList>
    </citation>
    <scope>NUCLEOTIDE SEQUENCE</scope>
    <source>
        <strain evidence="2">CHK173-259</strain>
    </source>
</reference>
<comment type="caution">
    <text evidence="2">The sequence shown here is derived from an EMBL/GenBank/DDBJ whole genome shotgun (WGS) entry which is preliminary data.</text>
</comment>
<organism evidence="2 3">
    <name type="scientific">Candidatus Levilactobacillus faecigallinarum</name>
    <dbReference type="NCBI Taxonomy" id="2838638"/>
    <lineage>
        <taxon>Bacteria</taxon>
        <taxon>Bacillati</taxon>
        <taxon>Bacillota</taxon>
        <taxon>Bacilli</taxon>
        <taxon>Lactobacillales</taxon>
        <taxon>Lactobacillaceae</taxon>
        <taxon>Levilactobacillus</taxon>
    </lineage>
</organism>
<dbReference type="SUPFAM" id="SSF54909">
    <property type="entry name" value="Dimeric alpha+beta barrel"/>
    <property type="match status" value="1"/>
</dbReference>
<dbReference type="EMBL" id="DXGJ01000065">
    <property type="protein sequence ID" value="HIW72679.1"/>
    <property type="molecule type" value="Genomic_DNA"/>
</dbReference>
<evidence type="ECO:0000313" key="3">
    <source>
        <dbReference type="Proteomes" id="UP000886822"/>
    </source>
</evidence>
<dbReference type="GO" id="GO:0004497">
    <property type="term" value="F:monooxygenase activity"/>
    <property type="evidence" value="ECO:0007669"/>
    <property type="project" value="UniProtKB-KW"/>
</dbReference>